<keyword evidence="2" id="KW-0540">Nuclease</keyword>
<evidence type="ECO:0000259" key="1">
    <source>
        <dbReference type="Pfam" id="PF13392"/>
    </source>
</evidence>
<protein>
    <submittedName>
        <fullName evidence="2">HNH endonuclease signature motif containing protein</fullName>
        <ecNumber evidence="2">3.1.-.-</ecNumber>
    </submittedName>
</protein>
<dbReference type="RefSeq" id="WP_184031570.1">
    <property type="nucleotide sequence ID" value="NZ_JBHSOH010000029.1"/>
</dbReference>
<dbReference type="Pfam" id="PF13392">
    <property type="entry name" value="HNH_3"/>
    <property type="match status" value="1"/>
</dbReference>
<dbReference type="Gene3D" id="3.90.75.20">
    <property type="match status" value="1"/>
</dbReference>
<evidence type="ECO:0000313" key="3">
    <source>
        <dbReference type="Proteomes" id="UP001595979"/>
    </source>
</evidence>
<dbReference type="GO" id="GO:0004519">
    <property type="term" value="F:endonuclease activity"/>
    <property type="evidence" value="ECO:0007669"/>
    <property type="project" value="UniProtKB-KW"/>
</dbReference>
<feature type="domain" description="HNH nuclease" evidence="1">
    <location>
        <begin position="18"/>
        <end position="62"/>
    </location>
</feature>
<dbReference type="EC" id="3.1.-.-" evidence="2"/>
<organism evidence="2 3">
    <name type="scientific">Deinococcus petrolearius</name>
    <dbReference type="NCBI Taxonomy" id="1751295"/>
    <lineage>
        <taxon>Bacteria</taxon>
        <taxon>Thermotogati</taxon>
        <taxon>Deinococcota</taxon>
        <taxon>Deinococci</taxon>
        <taxon>Deinococcales</taxon>
        <taxon>Deinococcaceae</taxon>
        <taxon>Deinococcus</taxon>
    </lineage>
</organism>
<reference evidence="3" key="1">
    <citation type="journal article" date="2019" name="Int. J. Syst. Evol. Microbiol.">
        <title>The Global Catalogue of Microorganisms (GCM) 10K type strain sequencing project: providing services to taxonomists for standard genome sequencing and annotation.</title>
        <authorList>
            <consortium name="The Broad Institute Genomics Platform"/>
            <consortium name="The Broad Institute Genome Sequencing Center for Infectious Disease"/>
            <person name="Wu L."/>
            <person name="Ma J."/>
        </authorList>
    </citation>
    <scope>NUCLEOTIDE SEQUENCE [LARGE SCALE GENOMIC DNA]</scope>
    <source>
        <strain evidence="3">CGMCC 1.15053</strain>
    </source>
</reference>
<evidence type="ECO:0000313" key="2">
    <source>
        <dbReference type="EMBL" id="MFC5849623.1"/>
    </source>
</evidence>
<keyword evidence="3" id="KW-1185">Reference proteome</keyword>
<dbReference type="InterPro" id="IPR003615">
    <property type="entry name" value="HNH_nuc"/>
</dbReference>
<dbReference type="SUPFAM" id="SSF54060">
    <property type="entry name" value="His-Me finger endonucleases"/>
    <property type="match status" value="1"/>
</dbReference>
<dbReference type="GO" id="GO:0016787">
    <property type="term" value="F:hydrolase activity"/>
    <property type="evidence" value="ECO:0007669"/>
    <property type="project" value="UniProtKB-KW"/>
</dbReference>
<sequence length="120" mass="13730">MGKEYRKVRDPKTGRQRRAHRVIAEEALGRPLLPGEVVHHRDGDRRNNCPDNLVVLSSQRHHASVEFHVRRMRQGMPSLFPELLIGTVNDRQEGLFAHVSCPRLAVPVRTREDAGSGKRR</sequence>
<keyword evidence="2" id="KW-0378">Hydrolase</keyword>
<comment type="caution">
    <text evidence="2">The sequence shown here is derived from an EMBL/GenBank/DDBJ whole genome shotgun (WGS) entry which is preliminary data.</text>
</comment>
<dbReference type="Proteomes" id="UP001595979">
    <property type="component" value="Unassembled WGS sequence"/>
</dbReference>
<keyword evidence="2" id="KW-0255">Endonuclease</keyword>
<gene>
    <name evidence="2" type="ORF">ACFPQ6_15055</name>
</gene>
<dbReference type="EMBL" id="JBHSOH010000029">
    <property type="protein sequence ID" value="MFC5849623.1"/>
    <property type="molecule type" value="Genomic_DNA"/>
</dbReference>
<accession>A0ABW1DLQ2</accession>
<proteinExistence type="predicted"/>
<name>A0ABW1DLQ2_9DEIO</name>
<dbReference type="InterPro" id="IPR044925">
    <property type="entry name" value="His-Me_finger_sf"/>
</dbReference>